<name>A0ABU8PKY0_9HYPH</name>
<dbReference type="RefSeq" id="WP_286154302.1">
    <property type="nucleotide sequence ID" value="NZ_JBBGZH010000003.1"/>
</dbReference>
<evidence type="ECO:0000313" key="2">
    <source>
        <dbReference type="EMBL" id="MEJ5022889.1"/>
    </source>
</evidence>
<dbReference type="PANTHER" id="PTHR30212">
    <property type="entry name" value="PROTEIN YIIM"/>
    <property type="match status" value="1"/>
</dbReference>
<dbReference type="PANTHER" id="PTHR30212:SF2">
    <property type="entry name" value="PROTEIN YIIM"/>
    <property type="match status" value="1"/>
</dbReference>
<dbReference type="PROSITE" id="PS00197">
    <property type="entry name" value="2FE2S_FER_1"/>
    <property type="match status" value="1"/>
</dbReference>
<sequence>MNAVRAGAVGWPDERMHFEAFQSAYDENFVPERFSVKLRSTRQVLDVPADATALSVLRTAGVALFSSCENGVCGTCECGYVEGEPIHLDAVLSPSARASRFIPCVSRAKGILTLDL</sequence>
<dbReference type="Proteomes" id="UP001375812">
    <property type="component" value="Unassembled WGS sequence"/>
</dbReference>
<proteinExistence type="predicted"/>
<dbReference type="CDD" id="cd00207">
    <property type="entry name" value="fer2"/>
    <property type="match status" value="1"/>
</dbReference>
<organism evidence="2 3">
    <name type="scientific">Ochrobactrum vermis</name>
    <dbReference type="NCBI Taxonomy" id="1827297"/>
    <lineage>
        <taxon>Bacteria</taxon>
        <taxon>Pseudomonadati</taxon>
        <taxon>Pseudomonadota</taxon>
        <taxon>Alphaproteobacteria</taxon>
        <taxon>Hyphomicrobiales</taxon>
        <taxon>Brucellaceae</taxon>
        <taxon>Brucella/Ochrobactrum group</taxon>
        <taxon>Ochrobactrum</taxon>
    </lineage>
</organism>
<evidence type="ECO:0000313" key="3">
    <source>
        <dbReference type="Proteomes" id="UP001375812"/>
    </source>
</evidence>
<reference evidence="2 3" key="1">
    <citation type="submission" date="2023-12" db="EMBL/GenBank/DDBJ databases">
        <title>Gut-associated functions are favored during microbiome assembly across C. elegans life.</title>
        <authorList>
            <person name="Zimmermann J."/>
        </authorList>
    </citation>
    <scope>NUCLEOTIDE SEQUENCE [LARGE SCALE GENOMIC DNA]</scope>
    <source>
        <strain evidence="2 3">MYb71</strain>
    </source>
</reference>
<dbReference type="InterPro" id="IPR006058">
    <property type="entry name" value="2Fe2S_fd_BS"/>
</dbReference>
<keyword evidence="3" id="KW-1185">Reference proteome</keyword>
<dbReference type="Gene3D" id="3.10.20.30">
    <property type="match status" value="1"/>
</dbReference>
<evidence type="ECO:0000259" key="1">
    <source>
        <dbReference type="PROSITE" id="PS51085"/>
    </source>
</evidence>
<comment type="caution">
    <text evidence="2">The sequence shown here is derived from an EMBL/GenBank/DDBJ whole genome shotgun (WGS) entry which is preliminary data.</text>
</comment>
<dbReference type="EMBL" id="JBBGZH010000003">
    <property type="protein sequence ID" value="MEJ5022889.1"/>
    <property type="molecule type" value="Genomic_DNA"/>
</dbReference>
<dbReference type="Pfam" id="PF00111">
    <property type="entry name" value="Fer2"/>
    <property type="match status" value="1"/>
</dbReference>
<dbReference type="InterPro" id="IPR052353">
    <property type="entry name" value="Benzoxazolinone_Detox_Enz"/>
</dbReference>
<dbReference type="SUPFAM" id="SSF54292">
    <property type="entry name" value="2Fe-2S ferredoxin-like"/>
    <property type="match status" value="1"/>
</dbReference>
<accession>A0ABU8PKY0</accession>
<feature type="domain" description="2Fe-2S ferredoxin-type" evidence="1">
    <location>
        <begin position="32"/>
        <end position="116"/>
    </location>
</feature>
<dbReference type="InterPro" id="IPR001041">
    <property type="entry name" value="2Fe-2S_ferredoxin-type"/>
</dbReference>
<protein>
    <submittedName>
        <fullName evidence="2">2Fe-2S iron-sulfur cluster-binding protein</fullName>
    </submittedName>
</protein>
<dbReference type="InterPro" id="IPR036010">
    <property type="entry name" value="2Fe-2S_ferredoxin-like_sf"/>
</dbReference>
<dbReference type="PROSITE" id="PS51085">
    <property type="entry name" value="2FE2S_FER_2"/>
    <property type="match status" value="1"/>
</dbReference>
<gene>
    <name evidence="2" type="ORF">WH297_24590</name>
</gene>
<dbReference type="InterPro" id="IPR012675">
    <property type="entry name" value="Beta-grasp_dom_sf"/>
</dbReference>